<dbReference type="EMBL" id="HACA01019248">
    <property type="protein sequence ID" value="CDW36609.1"/>
    <property type="molecule type" value="Transcribed_RNA"/>
</dbReference>
<name>A0A0K2UEC1_LEPSM</name>
<protein>
    <submittedName>
        <fullName evidence="1">Uncharacterized protein</fullName>
    </submittedName>
</protein>
<organism evidence="1">
    <name type="scientific">Lepeophtheirus salmonis</name>
    <name type="common">Salmon louse</name>
    <name type="synonym">Caligus salmonis</name>
    <dbReference type="NCBI Taxonomy" id="72036"/>
    <lineage>
        <taxon>Eukaryota</taxon>
        <taxon>Metazoa</taxon>
        <taxon>Ecdysozoa</taxon>
        <taxon>Arthropoda</taxon>
        <taxon>Crustacea</taxon>
        <taxon>Multicrustacea</taxon>
        <taxon>Hexanauplia</taxon>
        <taxon>Copepoda</taxon>
        <taxon>Siphonostomatoida</taxon>
        <taxon>Caligidae</taxon>
        <taxon>Lepeophtheirus</taxon>
    </lineage>
</organism>
<proteinExistence type="predicted"/>
<evidence type="ECO:0000313" key="1">
    <source>
        <dbReference type="EMBL" id="CDW36609.1"/>
    </source>
</evidence>
<accession>A0A0K2UEC1</accession>
<reference evidence="1" key="1">
    <citation type="submission" date="2014-05" db="EMBL/GenBank/DDBJ databases">
        <authorList>
            <person name="Chronopoulou M."/>
        </authorList>
    </citation>
    <scope>NUCLEOTIDE SEQUENCE</scope>
    <source>
        <tissue evidence="1">Whole organism</tissue>
    </source>
</reference>
<dbReference type="AlphaFoldDB" id="A0A0K2UEC1"/>
<sequence length="16" mass="1844">MENVAFRGQYHNSSTC</sequence>